<accession>A0A3B0Z8W4</accession>
<dbReference type="CDD" id="cd07052">
    <property type="entry name" value="BMC_like_1_repeat2"/>
    <property type="match status" value="1"/>
</dbReference>
<organism evidence="2">
    <name type="scientific">hydrothermal vent metagenome</name>
    <dbReference type="NCBI Taxonomy" id="652676"/>
    <lineage>
        <taxon>unclassified sequences</taxon>
        <taxon>metagenomes</taxon>
        <taxon>ecological metagenomes</taxon>
    </lineage>
</organism>
<dbReference type="InterPro" id="IPR037233">
    <property type="entry name" value="CcmK-like_sf"/>
</dbReference>
<evidence type="ECO:0000259" key="1">
    <source>
        <dbReference type="PROSITE" id="PS51931"/>
    </source>
</evidence>
<feature type="domain" description="BMC circularly permuted" evidence="1">
    <location>
        <begin position="3"/>
        <end position="105"/>
    </location>
</feature>
<dbReference type="AlphaFoldDB" id="A0A3B0Z8W4"/>
<dbReference type="Pfam" id="PF00936">
    <property type="entry name" value="BMC"/>
    <property type="match status" value="1"/>
</dbReference>
<reference evidence="2" key="1">
    <citation type="submission" date="2018-06" db="EMBL/GenBank/DDBJ databases">
        <authorList>
            <person name="Zhirakovskaya E."/>
        </authorList>
    </citation>
    <scope>NUCLEOTIDE SEQUENCE</scope>
</reference>
<dbReference type="Gene3D" id="3.30.70.1710">
    <property type="match status" value="2"/>
</dbReference>
<dbReference type="SMART" id="SM00877">
    <property type="entry name" value="BMC"/>
    <property type="match status" value="1"/>
</dbReference>
<dbReference type="PROSITE" id="PS51931">
    <property type="entry name" value="BMC_CP"/>
    <property type="match status" value="2"/>
</dbReference>
<dbReference type="InterPro" id="IPR000249">
    <property type="entry name" value="BMC_dom"/>
</dbReference>
<dbReference type="CDD" id="cd07051">
    <property type="entry name" value="BMC_like_1_repeat1"/>
    <property type="match status" value="1"/>
</dbReference>
<dbReference type="InterPro" id="IPR044870">
    <property type="entry name" value="BMC_CP"/>
</dbReference>
<sequence>MIKLRTYVFIDSLQPQLAVYLGTVSQGFLPVPGDACLWLEVAPGMAVHRLTDVALKSTRVHLGQQVVERAFGSMVFHHRDQSDVIEAGSAVLGLLKTSEDQRQKCRIAWSEVVRSITPDHAVLINRQDRKGSMILPGQSLFILETEPAGYIVYAANEAEKAANITLVDCRAVGAFGRLTLAGKEADIDAAAQAAMSAVQRLSGVNEHF</sequence>
<feature type="domain" description="BMC circularly permuted" evidence="1">
    <location>
        <begin position="106"/>
        <end position="208"/>
    </location>
</feature>
<evidence type="ECO:0000313" key="2">
    <source>
        <dbReference type="EMBL" id="VAW89855.1"/>
    </source>
</evidence>
<gene>
    <name evidence="2" type="ORF">MNBD_GAMMA18-52</name>
</gene>
<dbReference type="SUPFAM" id="SSF143414">
    <property type="entry name" value="CcmK-like"/>
    <property type="match status" value="1"/>
</dbReference>
<name>A0A3B0Z8W4_9ZZZZ</name>
<dbReference type="GO" id="GO:0031469">
    <property type="term" value="C:bacterial microcompartment"/>
    <property type="evidence" value="ECO:0007669"/>
    <property type="project" value="InterPro"/>
</dbReference>
<proteinExistence type="predicted"/>
<protein>
    <submittedName>
        <fullName evidence="2">CsoS1D</fullName>
    </submittedName>
</protein>
<dbReference type="EMBL" id="UOFP01000294">
    <property type="protein sequence ID" value="VAW89855.1"/>
    <property type="molecule type" value="Genomic_DNA"/>
</dbReference>